<proteinExistence type="predicted"/>
<evidence type="ECO:0000313" key="3">
    <source>
        <dbReference type="Proteomes" id="UP000325286"/>
    </source>
</evidence>
<dbReference type="Proteomes" id="UP000325286">
    <property type="component" value="Chromosome"/>
</dbReference>
<dbReference type="EMBL" id="CP042914">
    <property type="protein sequence ID" value="QEG43136.1"/>
    <property type="molecule type" value="Genomic_DNA"/>
</dbReference>
<dbReference type="PROSITE" id="PS51725">
    <property type="entry name" value="ABM"/>
    <property type="match status" value="1"/>
</dbReference>
<accession>A0A5B9R153</accession>
<reference evidence="2 3" key="1">
    <citation type="submission" date="2019-08" db="EMBL/GenBank/DDBJ databases">
        <title>Deep-cultivation of Planctomycetes and their phenomic and genomic characterization uncovers novel biology.</title>
        <authorList>
            <person name="Wiegand S."/>
            <person name="Jogler M."/>
            <person name="Boedeker C."/>
            <person name="Pinto D."/>
            <person name="Vollmers J."/>
            <person name="Rivas-Marin E."/>
            <person name="Kohn T."/>
            <person name="Peeters S.H."/>
            <person name="Heuer A."/>
            <person name="Rast P."/>
            <person name="Oberbeckmann S."/>
            <person name="Bunk B."/>
            <person name="Jeske O."/>
            <person name="Meyerdierks A."/>
            <person name="Storesund J.E."/>
            <person name="Kallscheuer N."/>
            <person name="Luecker S."/>
            <person name="Lage O.M."/>
            <person name="Pohl T."/>
            <person name="Merkel B.J."/>
            <person name="Hornburger P."/>
            <person name="Mueller R.-W."/>
            <person name="Bruemmer F."/>
            <person name="Labrenz M."/>
            <person name="Spormann A.M."/>
            <person name="Op den Camp H."/>
            <person name="Overmann J."/>
            <person name="Amann R."/>
            <person name="Jetten M.S.M."/>
            <person name="Mascher T."/>
            <person name="Medema M.H."/>
            <person name="Devos D.P."/>
            <person name="Kaster A.-K."/>
            <person name="Ovreas L."/>
            <person name="Rohde M."/>
            <person name="Galperin M.Y."/>
            <person name="Jogler C."/>
        </authorList>
    </citation>
    <scope>NUCLEOTIDE SEQUENCE [LARGE SCALE GENOMIC DNA]</scope>
    <source>
        <strain evidence="2 3">UC8</strain>
    </source>
</reference>
<dbReference type="Pfam" id="PF03992">
    <property type="entry name" value="ABM"/>
    <property type="match status" value="1"/>
</dbReference>
<dbReference type="KEGG" id="rul:UC8_51810"/>
<gene>
    <name evidence="2" type="ORF">UC8_51810</name>
</gene>
<protein>
    <recommendedName>
        <fullName evidence="1">ABM domain-containing protein</fullName>
    </recommendedName>
</protein>
<dbReference type="Gene3D" id="3.30.70.100">
    <property type="match status" value="1"/>
</dbReference>
<sequence>MIQAVLRLVAPVDKRDEILQVLSGLSGPTEASKGCRCCRVLCDANDKHVITYWVQLETSEDLQAHLRSERFQMLLPYIDMSLEPPEVEVSRLDAIGGMDFIVSAIRAQRG</sequence>
<name>A0A5B9R153_9BACT</name>
<dbReference type="RefSeq" id="WP_068139192.1">
    <property type="nucleotide sequence ID" value="NZ_CP042914.1"/>
</dbReference>
<feature type="domain" description="ABM" evidence="1">
    <location>
        <begin position="2"/>
        <end position="90"/>
    </location>
</feature>
<dbReference type="InterPro" id="IPR007138">
    <property type="entry name" value="ABM_dom"/>
</dbReference>
<dbReference type="InterPro" id="IPR011008">
    <property type="entry name" value="Dimeric_a/b-barrel"/>
</dbReference>
<dbReference type="SUPFAM" id="SSF54909">
    <property type="entry name" value="Dimeric alpha+beta barrel"/>
    <property type="match status" value="1"/>
</dbReference>
<dbReference type="AlphaFoldDB" id="A0A5B9R153"/>
<keyword evidence="3" id="KW-1185">Reference proteome</keyword>
<evidence type="ECO:0000259" key="1">
    <source>
        <dbReference type="PROSITE" id="PS51725"/>
    </source>
</evidence>
<evidence type="ECO:0000313" key="2">
    <source>
        <dbReference type="EMBL" id="QEG43136.1"/>
    </source>
</evidence>
<organism evidence="2 3">
    <name type="scientific">Roseimaritima ulvae</name>
    <dbReference type="NCBI Taxonomy" id="980254"/>
    <lineage>
        <taxon>Bacteria</taxon>
        <taxon>Pseudomonadati</taxon>
        <taxon>Planctomycetota</taxon>
        <taxon>Planctomycetia</taxon>
        <taxon>Pirellulales</taxon>
        <taxon>Pirellulaceae</taxon>
        <taxon>Roseimaritima</taxon>
    </lineage>
</organism>
<dbReference type="OrthoDB" id="277125at2"/>